<evidence type="ECO:0000256" key="1">
    <source>
        <dbReference type="SAM" id="SignalP"/>
    </source>
</evidence>
<protein>
    <recommendedName>
        <fullName evidence="4">DUF5666 domain-containing protein</fullName>
    </recommendedName>
</protein>
<organism evidence="2 3">
    <name type="scientific">Candidatus Uhrbacteria bacterium CG_4_9_14_0_2_um_filter_41_50</name>
    <dbReference type="NCBI Taxonomy" id="1975031"/>
    <lineage>
        <taxon>Bacteria</taxon>
        <taxon>Candidatus Uhriibacteriota</taxon>
    </lineage>
</organism>
<gene>
    <name evidence="2" type="ORF">CO057_04225</name>
</gene>
<feature type="signal peptide" evidence="1">
    <location>
        <begin position="1"/>
        <end position="30"/>
    </location>
</feature>
<proteinExistence type="predicted"/>
<dbReference type="EMBL" id="PFSI01000064">
    <property type="protein sequence ID" value="PJC24175.1"/>
    <property type="molecule type" value="Genomic_DNA"/>
</dbReference>
<evidence type="ECO:0000313" key="2">
    <source>
        <dbReference type="EMBL" id="PJC24175.1"/>
    </source>
</evidence>
<evidence type="ECO:0008006" key="4">
    <source>
        <dbReference type="Google" id="ProtNLM"/>
    </source>
</evidence>
<reference evidence="3" key="1">
    <citation type="submission" date="2017-09" db="EMBL/GenBank/DDBJ databases">
        <title>Depth-based differentiation of microbial function through sediment-hosted aquifers and enrichment of novel symbionts in the deep terrestrial subsurface.</title>
        <authorList>
            <person name="Probst A.J."/>
            <person name="Ladd B."/>
            <person name="Jarett J.K."/>
            <person name="Geller-Mcgrath D.E."/>
            <person name="Sieber C.M.K."/>
            <person name="Emerson J.B."/>
            <person name="Anantharaman K."/>
            <person name="Thomas B.C."/>
            <person name="Malmstrom R."/>
            <person name="Stieglmeier M."/>
            <person name="Klingl A."/>
            <person name="Woyke T."/>
            <person name="Ryan C.M."/>
            <person name="Banfield J.F."/>
        </authorList>
    </citation>
    <scope>NUCLEOTIDE SEQUENCE [LARGE SCALE GENOMIC DNA]</scope>
</reference>
<feature type="chain" id="PRO_5014708489" description="DUF5666 domain-containing protein" evidence="1">
    <location>
        <begin position="31"/>
        <end position="172"/>
    </location>
</feature>
<sequence length="172" mass="18908">MRLAREAKMSRFMLLLLALLTLFFATPAMADIPPRIGAMPILPVVGKVTALSTVKIAASGQLCTEGLVQFLPNLEAMPDITSSFPAAVVQTASWCLVVPLPEPGWSQTIGLWTVTLSTTGPVVAGYRNAFEVSLWWYSEDLQVGDEITIQWDDINPRWKATIRRPVPPITEE</sequence>
<keyword evidence="1" id="KW-0732">Signal</keyword>
<dbReference type="AlphaFoldDB" id="A0A2M8EN68"/>
<evidence type="ECO:0000313" key="3">
    <source>
        <dbReference type="Proteomes" id="UP000230251"/>
    </source>
</evidence>
<accession>A0A2M8EN68</accession>
<comment type="caution">
    <text evidence="2">The sequence shown here is derived from an EMBL/GenBank/DDBJ whole genome shotgun (WGS) entry which is preliminary data.</text>
</comment>
<dbReference type="Proteomes" id="UP000230251">
    <property type="component" value="Unassembled WGS sequence"/>
</dbReference>
<name>A0A2M8EN68_9BACT</name>